<evidence type="ECO:0000313" key="4">
    <source>
        <dbReference type="Proteomes" id="UP000245956"/>
    </source>
</evidence>
<evidence type="ECO:0000313" key="3">
    <source>
        <dbReference type="EMBL" id="PWI64406.1"/>
    </source>
</evidence>
<dbReference type="Pfam" id="PF26163">
    <property type="entry name" value="mS26"/>
    <property type="match status" value="1"/>
</dbReference>
<reference evidence="3" key="1">
    <citation type="submission" date="2015-05" db="EMBL/GenBank/DDBJ databases">
        <authorList>
            <person name="Wang D.B."/>
            <person name="Wang M."/>
        </authorList>
    </citation>
    <scope>NUCLEOTIDE SEQUENCE</scope>
    <source>
        <strain evidence="3">36-1</strain>
    </source>
</reference>
<sequence length="303" mass="34645">MPTNVTGSYGRLGLRNVLTAFRTFSTSRPSESNIVPPESPSYIRLPTPAQSDETKPPRVRGHLPVPREIFPRPEGDRKVQPDYIQRTAPKPSKQRAPSNDAQRWKAAMAENRRQNLEGSLQALWERRSASDKLRNTRVSRKFNEHNKAAAAPEREDDVLTRSTVLDAMLDTEVYPDPQRFSRADRSRTKVLARDAAKREARRDALMELYISASNFIVQESELRAEIDRLFTEDYFRKQSQAVNRYGATENTWGIYGKPPSIANMLETSTGTSTKLMDYYESEYDRSVKRQKKIAEDLTGGKME</sequence>
<dbReference type="Proteomes" id="UP001287286">
    <property type="component" value="Unassembled WGS sequence"/>
</dbReference>
<reference evidence="2 5" key="4">
    <citation type="journal article" date="2024" name="Microbiol. Resour. Announc.">
        <title>Genome annotations for the ascomycete fungi Trichoderma harzianum, Trichoderma aggressivum, and Purpureocillium lilacinum.</title>
        <authorList>
            <person name="Beijen E.P.W."/>
            <person name="Ohm R.A."/>
        </authorList>
    </citation>
    <scope>NUCLEOTIDE SEQUENCE [LARGE SCALE GENOMIC DNA]</scope>
    <source>
        <strain evidence="2 5">CBS 150709</strain>
    </source>
</reference>
<evidence type="ECO:0000313" key="2">
    <source>
        <dbReference type="EMBL" id="KAK4088287.1"/>
    </source>
</evidence>
<proteinExistence type="predicted"/>
<name>A0A2U3DQ84_PURLI</name>
<keyword evidence="5" id="KW-1185">Reference proteome</keyword>
<evidence type="ECO:0000256" key="1">
    <source>
        <dbReference type="SAM" id="MobiDB-lite"/>
    </source>
</evidence>
<dbReference type="AlphaFoldDB" id="A0A2U3DQ84"/>
<dbReference type="InterPro" id="IPR058940">
    <property type="entry name" value="mS26_fungi"/>
</dbReference>
<evidence type="ECO:0000313" key="5">
    <source>
        <dbReference type="Proteomes" id="UP001287286"/>
    </source>
</evidence>
<feature type="compositionally biased region" description="Basic and acidic residues" evidence="1">
    <location>
        <begin position="69"/>
        <end position="80"/>
    </location>
</feature>
<reference evidence="3 4" key="2">
    <citation type="journal article" date="2016" name="Front. Microbiol.">
        <title>Genome and transcriptome sequences reveal the specific parasitism of the nematophagous Purpureocillium lilacinum 36-1.</title>
        <authorList>
            <person name="Xie J."/>
            <person name="Li S."/>
            <person name="Mo C."/>
            <person name="Xiao X."/>
            <person name="Peng D."/>
            <person name="Wang G."/>
            <person name="Xiao Y."/>
        </authorList>
    </citation>
    <scope>NUCLEOTIDE SEQUENCE [LARGE SCALE GENOMIC DNA]</scope>
    <source>
        <strain evidence="3 4">36-1</strain>
    </source>
</reference>
<feature type="region of interest" description="Disordered" evidence="1">
    <location>
        <begin position="26"/>
        <end position="106"/>
    </location>
</feature>
<feature type="region of interest" description="Disordered" evidence="1">
    <location>
        <begin position="135"/>
        <end position="157"/>
    </location>
</feature>
<reference evidence="2" key="3">
    <citation type="submission" date="2023-11" db="EMBL/GenBank/DDBJ databases">
        <authorList>
            <person name="Beijen E."/>
            <person name="Ohm R.A."/>
        </authorList>
    </citation>
    <scope>NUCLEOTIDE SEQUENCE</scope>
    <source>
        <strain evidence="2">CBS 150709</strain>
    </source>
</reference>
<dbReference type="EMBL" id="JAWRVI010000026">
    <property type="protein sequence ID" value="KAK4088287.1"/>
    <property type="molecule type" value="Genomic_DNA"/>
</dbReference>
<protein>
    <submittedName>
        <fullName evidence="3">Uncharacterized protein</fullName>
    </submittedName>
</protein>
<dbReference type="CDD" id="cd23703">
    <property type="entry name" value="mS26_PET12"/>
    <property type="match status" value="1"/>
</dbReference>
<comment type="caution">
    <text evidence="3">The sequence shown here is derived from an EMBL/GenBank/DDBJ whole genome shotgun (WGS) entry which is preliminary data.</text>
</comment>
<accession>A0A2U3DQ84</accession>
<organism evidence="3 4">
    <name type="scientific">Purpureocillium lilacinum</name>
    <name type="common">Paecilomyces lilacinus</name>
    <dbReference type="NCBI Taxonomy" id="33203"/>
    <lineage>
        <taxon>Eukaryota</taxon>
        <taxon>Fungi</taxon>
        <taxon>Dikarya</taxon>
        <taxon>Ascomycota</taxon>
        <taxon>Pezizomycotina</taxon>
        <taxon>Sordariomycetes</taxon>
        <taxon>Hypocreomycetidae</taxon>
        <taxon>Hypocreales</taxon>
        <taxon>Ophiocordycipitaceae</taxon>
        <taxon>Purpureocillium</taxon>
    </lineage>
</organism>
<dbReference type="Proteomes" id="UP000245956">
    <property type="component" value="Unassembled WGS sequence"/>
</dbReference>
<gene>
    <name evidence="3" type="ORF">PCL_10498</name>
    <name evidence="2" type="ORF">Purlil1_7480</name>
</gene>
<dbReference type="EMBL" id="LCWV01000065">
    <property type="protein sequence ID" value="PWI64406.1"/>
    <property type="molecule type" value="Genomic_DNA"/>
</dbReference>